<comment type="caution">
    <text evidence="1">The sequence shown here is derived from an EMBL/GenBank/DDBJ whole genome shotgun (WGS) entry which is preliminary data.</text>
</comment>
<dbReference type="OrthoDB" id="3193769at2"/>
<dbReference type="RefSeq" id="WP_024733137.1">
    <property type="nucleotide sequence ID" value="NZ_JBKUWU010000001.1"/>
</dbReference>
<protein>
    <submittedName>
        <fullName evidence="1">Uncharacterized protein</fullName>
    </submittedName>
</protein>
<accession>A0A3E3K087</accession>
<proteinExistence type="predicted"/>
<gene>
    <name evidence="1" type="ORF">DW016_12340</name>
</gene>
<keyword evidence="2" id="KW-1185">Reference proteome</keyword>
<sequence length="66" mass="7901">MDMEDMVFDSLDDLNCVQMEEVNAENRKPFEGLTYSRYISLQQKKKRPSYIFRLAVLNILNERLLK</sequence>
<dbReference type="Proteomes" id="UP000261080">
    <property type="component" value="Unassembled WGS sequence"/>
</dbReference>
<reference evidence="1 2" key="1">
    <citation type="submission" date="2018-08" db="EMBL/GenBank/DDBJ databases">
        <title>A genome reference for cultivated species of the human gut microbiota.</title>
        <authorList>
            <person name="Zou Y."/>
            <person name="Xue W."/>
            <person name="Luo G."/>
        </authorList>
    </citation>
    <scope>NUCLEOTIDE SEQUENCE [LARGE SCALE GENOMIC DNA]</scope>
    <source>
        <strain evidence="1 2">AF37-2AT</strain>
    </source>
</reference>
<dbReference type="EMBL" id="QVLX01000007">
    <property type="protein sequence ID" value="RGE85768.1"/>
    <property type="molecule type" value="Genomic_DNA"/>
</dbReference>
<name>A0A3E3K087_9FIRM</name>
<evidence type="ECO:0000313" key="1">
    <source>
        <dbReference type="EMBL" id="RGE85768.1"/>
    </source>
</evidence>
<organism evidence="1 2">
    <name type="scientific">Sellimonas intestinalis</name>
    <dbReference type="NCBI Taxonomy" id="1653434"/>
    <lineage>
        <taxon>Bacteria</taxon>
        <taxon>Bacillati</taxon>
        <taxon>Bacillota</taxon>
        <taxon>Clostridia</taxon>
        <taxon>Lachnospirales</taxon>
        <taxon>Lachnospiraceae</taxon>
        <taxon>Sellimonas</taxon>
    </lineage>
</organism>
<dbReference type="AlphaFoldDB" id="A0A3E3K087"/>
<evidence type="ECO:0000313" key="2">
    <source>
        <dbReference type="Proteomes" id="UP000261080"/>
    </source>
</evidence>